<name>A0AAW5QDT5_9ACTN</name>
<feature type="transmembrane region" description="Helical" evidence="6">
    <location>
        <begin position="57"/>
        <end position="90"/>
    </location>
</feature>
<dbReference type="RefSeq" id="WP_061229468.1">
    <property type="nucleotide sequence ID" value="NZ_JALXLT010000013.1"/>
</dbReference>
<evidence type="ECO:0000256" key="6">
    <source>
        <dbReference type="SAM" id="Phobius"/>
    </source>
</evidence>
<dbReference type="GO" id="GO:0005886">
    <property type="term" value="C:plasma membrane"/>
    <property type="evidence" value="ECO:0007669"/>
    <property type="project" value="TreeGrafter"/>
</dbReference>
<dbReference type="AlphaFoldDB" id="A0AAW5QDT5"/>
<evidence type="ECO:0000256" key="1">
    <source>
        <dbReference type="ARBA" id="ARBA00004141"/>
    </source>
</evidence>
<evidence type="ECO:0000256" key="2">
    <source>
        <dbReference type="ARBA" id="ARBA00022692"/>
    </source>
</evidence>
<dbReference type="Gene3D" id="1.20.1080.10">
    <property type="entry name" value="Glycerol uptake facilitator protein"/>
    <property type="match status" value="1"/>
</dbReference>
<evidence type="ECO:0000313" key="7">
    <source>
        <dbReference type="EMBL" id="MCT2119306.1"/>
    </source>
</evidence>
<accession>A0AAW5QDT5</accession>
<feature type="transmembrane region" description="Helical" evidence="6">
    <location>
        <begin position="238"/>
        <end position="258"/>
    </location>
</feature>
<dbReference type="EMBL" id="JALXTC010000135">
    <property type="protein sequence ID" value="MCT2119306.1"/>
    <property type="molecule type" value="Genomic_DNA"/>
</dbReference>
<comment type="caution">
    <text evidence="7">The sequence shown here is derived from an EMBL/GenBank/DDBJ whole genome shotgun (WGS) entry which is preliminary data.</text>
</comment>
<dbReference type="Pfam" id="PF01226">
    <property type="entry name" value="Form_Nir_trans"/>
    <property type="match status" value="1"/>
</dbReference>
<sequence length="285" mass="30514">MSYVQPEDFTRAMIDAGAKKVHMSTRDTLIRGFMAGAILALAAAFAVTVTVQTGSALLGAVLFPVGFILLYLLGFDLLTGVFTLVPLALLDKRRGVTVGGMLRNWGLVFVGNFAGALTVAFLIAFITTYGFNVAPDEVGQRLGEIGEARTLGYKEYGAAGMASLFFRGVLCNWMVSTGVVAAMMSTSVSGKALTMWMPVMLFFYMGFEHSVVNMFLFPTGLMLGGDFSWSDYLVWNEIPTVLGNLAGGLLFVGLTLYVTHARTKARRPLQAESAQADVEPAGAPA</sequence>
<proteinExistence type="inferred from homology"/>
<dbReference type="InterPro" id="IPR023271">
    <property type="entry name" value="Aquaporin-like"/>
</dbReference>
<reference evidence="10" key="2">
    <citation type="submission" date="2024-07" db="EMBL/GenBank/DDBJ databases">
        <title>Pseudomonas strain that inhibits Aeromonas fish pathogens.</title>
        <authorList>
            <person name="Wildschutte H."/>
        </authorList>
    </citation>
    <scope>NUCLEOTIDE SEQUENCE [LARGE SCALE GENOMIC DNA]</scope>
    <source>
        <strain evidence="10">n60</strain>
    </source>
</reference>
<feature type="transmembrane region" description="Helical" evidence="6">
    <location>
        <begin position="164"/>
        <end position="184"/>
    </location>
</feature>
<dbReference type="InterPro" id="IPR000292">
    <property type="entry name" value="For/NO2_transpt"/>
</dbReference>
<evidence type="ECO:0000313" key="9">
    <source>
        <dbReference type="Proteomes" id="UP001206890"/>
    </source>
</evidence>
<reference evidence="7" key="1">
    <citation type="submission" date="2022-04" db="EMBL/GenBank/DDBJ databases">
        <title>Human microbiome associated bacterial genomes.</title>
        <authorList>
            <person name="Sandstrom S."/>
            <person name="Salamzade R."/>
            <person name="Kalan L.R."/>
        </authorList>
    </citation>
    <scope>NUCLEOTIDE SEQUENCE</scope>
    <source>
        <strain evidence="7">P3-SID1762</strain>
    </source>
</reference>
<dbReference type="PANTHER" id="PTHR30520">
    <property type="entry name" value="FORMATE TRANSPORTER-RELATED"/>
    <property type="match status" value="1"/>
</dbReference>
<feature type="transmembrane region" description="Helical" evidence="6">
    <location>
        <begin position="196"/>
        <end position="218"/>
    </location>
</feature>
<evidence type="ECO:0000313" key="8">
    <source>
        <dbReference type="EMBL" id="MEX6463242.1"/>
    </source>
</evidence>
<dbReference type="GO" id="GO:0015499">
    <property type="term" value="F:formate transmembrane transporter activity"/>
    <property type="evidence" value="ECO:0007669"/>
    <property type="project" value="TreeGrafter"/>
</dbReference>
<evidence type="ECO:0000256" key="3">
    <source>
        <dbReference type="ARBA" id="ARBA00022989"/>
    </source>
</evidence>
<gene>
    <name evidence="8" type="ORF">AB6N35_02570</name>
    <name evidence="7" type="ORF">M3D93_16380</name>
</gene>
<dbReference type="Proteomes" id="UP001560293">
    <property type="component" value="Unassembled WGS sequence"/>
</dbReference>
<evidence type="ECO:0000256" key="5">
    <source>
        <dbReference type="ARBA" id="ARBA00049660"/>
    </source>
</evidence>
<keyword evidence="3 6" id="KW-1133">Transmembrane helix</keyword>
<feature type="transmembrane region" description="Helical" evidence="6">
    <location>
        <begin position="29"/>
        <end position="51"/>
    </location>
</feature>
<keyword evidence="10" id="KW-1185">Reference proteome</keyword>
<dbReference type="Proteomes" id="UP001206890">
    <property type="component" value="Unassembled WGS sequence"/>
</dbReference>
<organism evidence="7 9">
    <name type="scientific">Dietzia cinnamea</name>
    <dbReference type="NCBI Taxonomy" id="321318"/>
    <lineage>
        <taxon>Bacteria</taxon>
        <taxon>Bacillati</taxon>
        <taxon>Actinomycetota</taxon>
        <taxon>Actinomycetes</taxon>
        <taxon>Mycobacteriales</taxon>
        <taxon>Dietziaceae</taxon>
        <taxon>Dietzia</taxon>
    </lineage>
</organism>
<keyword evidence="4 6" id="KW-0472">Membrane</keyword>
<evidence type="ECO:0000313" key="10">
    <source>
        <dbReference type="Proteomes" id="UP001560293"/>
    </source>
</evidence>
<keyword evidence="2 6" id="KW-0812">Transmembrane</keyword>
<comment type="similarity">
    <text evidence="5">Belongs to the FNT transporter (TC 1.A.16) family.</text>
</comment>
<protein>
    <submittedName>
        <fullName evidence="7">Formate/nitrite transporter family protein</fullName>
    </submittedName>
</protein>
<reference evidence="8" key="3">
    <citation type="submission" date="2024-07" db="EMBL/GenBank/DDBJ databases">
        <authorList>
            <person name="Wildschutte H."/>
        </authorList>
    </citation>
    <scope>NUCLEOTIDE SEQUENCE</scope>
    <source>
        <strain evidence="8">N60</strain>
    </source>
</reference>
<dbReference type="EMBL" id="JBFTEZ010000002">
    <property type="protein sequence ID" value="MEX6463242.1"/>
    <property type="molecule type" value="Genomic_DNA"/>
</dbReference>
<feature type="transmembrane region" description="Helical" evidence="6">
    <location>
        <begin position="102"/>
        <end position="126"/>
    </location>
</feature>
<dbReference type="PANTHER" id="PTHR30520:SF6">
    <property type="entry name" value="FORMATE_NITRATE FAMILY TRANSPORTER (EUROFUNG)"/>
    <property type="match status" value="1"/>
</dbReference>
<comment type="subcellular location">
    <subcellularLocation>
        <location evidence="1">Membrane</location>
        <topology evidence="1">Multi-pass membrane protein</topology>
    </subcellularLocation>
</comment>
<evidence type="ECO:0000256" key="4">
    <source>
        <dbReference type="ARBA" id="ARBA00023136"/>
    </source>
</evidence>